<dbReference type="Pfam" id="PF08402">
    <property type="entry name" value="TOBE_2"/>
    <property type="match status" value="1"/>
</dbReference>
<name>A0A3N1KXG5_9PROT</name>
<keyword evidence="5 7" id="KW-1278">Translocase</keyword>
<evidence type="ECO:0000256" key="2">
    <source>
        <dbReference type="ARBA" id="ARBA00022475"/>
    </source>
</evidence>
<dbReference type="Proteomes" id="UP000278222">
    <property type="component" value="Unassembled WGS sequence"/>
</dbReference>
<evidence type="ECO:0000313" key="9">
    <source>
        <dbReference type="EMBL" id="ROP83469.1"/>
    </source>
</evidence>
<dbReference type="SUPFAM" id="SSF52540">
    <property type="entry name" value="P-loop containing nucleoside triphosphate hydrolases"/>
    <property type="match status" value="1"/>
</dbReference>
<dbReference type="Gene3D" id="2.40.50.100">
    <property type="match status" value="1"/>
</dbReference>
<dbReference type="PROSITE" id="PS50893">
    <property type="entry name" value="ABC_TRANSPORTER_2"/>
    <property type="match status" value="1"/>
</dbReference>
<keyword evidence="2 7" id="KW-1003">Cell membrane</keyword>
<comment type="similarity">
    <text evidence="7">Belongs to the ABC transporter superfamily. Spermidine/putrescine importer (TC 3.A.1.11.1) family.</text>
</comment>
<evidence type="ECO:0000256" key="7">
    <source>
        <dbReference type="RuleBase" id="RU364083"/>
    </source>
</evidence>
<dbReference type="InterPro" id="IPR005893">
    <property type="entry name" value="PotA-like"/>
</dbReference>
<accession>A0A3N1KXG5</accession>
<dbReference type="AlphaFoldDB" id="A0A3N1KXG5"/>
<dbReference type="InterPro" id="IPR050093">
    <property type="entry name" value="ABC_SmlMolc_Importer"/>
</dbReference>
<dbReference type="GO" id="GO:0005524">
    <property type="term" value="F:ATP binding"/>
    <property type="evidence" value="ECO:0007669"/>
    <property type="project" value="UniProtKB-KW"/>
</dbReference>
<comment type="caution">
    <text evidence="9">The sequence shown here is derived from an EMBL/GenBank/DDBJ whole genome shotgun (WGS) entry which is preliminary data.</text>
</comment>
<evidence type="ECO:0000256" key="3">
    <source>
        <dbReference type="ARBA" id="ARBA00022741"/>
    </source>
</evidence>
<evidence type="ECO:0000256" key="6">
    <source>
        <dbReference type="ARBA" id="ARBA00023136"/>
    </source>
</evidence>
<keyword evidence="4 7" id="KW-0067">ATP-binding</keyword>
<proteinExistence type="inferred from homology"/>
<keyword evidence="1 7" id="KW-0813">Transport</keyword>
<evidence type="ECO:0000259" key="8">
    <source>
        <dbReference type="PROSITE" id="PS50893"/>
    </source>
</evidence>
<keyword evidence="3 7" id="KW-0547">Nucleotide-binding</keyword>
<dbReference type="InterPro" id="IPR008995">
    <property type="entry name" value="Mo/tungstate-bd_C_term_dom"/>
</dbReference>
<evidence type="ECO:0000256" key="5">
    <source>
        <dbReference type="ARBA" id="ARBA00022967"/>
    </source>
</evidence>
<dbReference type="SUPFAM" id="SSF50331">
    <property type="entry name" value="MOP-like"/>
    <property type="match status" value="1"/>
</dbReference>
<dbReference type="GO" id="GO:0015417">
    <property type="term" value="F:ABC-type polyamine transporter activity"/>
    <property type="evidence" value="ECO:0007669"/>
    <property type="project" value="UniProtKB-EC"/>
</dbReference>
<dbReference type="Gene3D" id="3.40.50.300">
    <property type="entry name" value="P-loop containing nucleotide triphosphate hydrolases"/>
    <property type="match status" value="1"/>
</dbReference>
<dbReference type="PANTHER" id="PTHR42781:SF6">
    <property type="entry name" value="SPERMIDINE_PUTRESCINE IMPORT ATP-BINDING PROTEIN POTA"/>
    <property type="match status" value="1"/>
</dbReference>
<comment type="catalytic activity">
    <reaction evidence="7">
        <text>ATP + H2O + polyamine-[polyamine-binding protein]Side 1 = ADP + phosphate + polyamineSide 2 + [polyamine-binding protein]Side 1.</text>
        <dbReference type="EC" id="7.6.2.11"/>
    </reaction>
</comment>
<feature type="domain" description="ABC transporter" evidence="8">
    <location>
        <begin position="13"/>
        <end position="244"/>
    </location>
</feature>
<dbReference type="GO" id="GO:0016887">
    <property type="term" value="F:ATP hydrolysis activity"/>
    <property type="evidence" value="ECO:0007669"/>
    <property type="project" value="InterPro"/>
</dbReference>
<keyword evidence="6 7" id="KW-0472">Membrane</keyword>
<dbReference type="InterPro" id="IPR003593">
    <property type="entry name" value="AAA+_ATPase"/>
</dbReference>
<comment type="subunit">
    <text evidence="7">The complex is composed of two ATP-binding proteins (PotA), two transmembrane proteins (PotB and PotC) and a solute-binding protein (PotD).</text>
</comment>
<dbReference type="SMART" id="SM00382">
    <property type="entry name" value="AAA"/>
    <property type="match status" value="1"/>
</dbReference>
<dbReference type="EC" id="7.6.2.11" evidence="7"/>
<organism evidence="9 10">
    <name type="scientific">Stella humosa</name>
    <dbReference type="NCBI Taxonomy" id="94"/>
    <lineage>
        <taxon>Bacteria</taxon>
        <taxon>Pseudomonadati</taxon>
        <taxon>Pseudomonadota</taxon>
        <taxon>Alphaproteobacteria</taxon>
        <taxon>Rhodospirillales</taxon>
        <taxon>Stellaceae</taxon>
        <taxon>Stella</taxon>
    </lineage>
</organism>
<evidence type="ECO:0000256" key="4">
    <source>
        <dbReference type="ARBA" id="ARBA00022840"/>
    </source>
</evidence>
<dbReference type="PROSITE" id="PS00211">
    <property type="entry name" value="ABC_TRANSPORTER_1"/>
    <property type="match status" value="1"/>
</dbReference>
<evidence type="ECO:0000256" key="1">
    <source>
        <dbReference type="ARBA" id="ARBA00022448"/>
    </source>
</evidence>
<dbReference type="EMBL" id="RJKX01000016">
    <property type="protein sequence ID" value="ROP83469.1"/>
    <property type="molecule type" value="Genomic_DNA"/>
</dbReference>
<dbReference type="InterPro" id="IPR027417">
    <property type="entry name" value="P-loop_NTPase"/>
</dbReference>
<dbReference type="InterPro" id="IPR013611">
    <property type="entry name" value="Transp-assoc_OB_typ2"/>
</dbReference>
<gene>
    <name evidence="7" type="primary">potA</name>
    <name evidence="9" type="ORF">EDC65_4116</name>
</gene>
<reference evidence="9 10" key="1">
    <citation type="submission" date="2018-11" db="EMBL/GenBank/DDBJ databases">
        <title>Genomic Encyclopedia of Type Strains, Phase IV (KMG-IV): sequencing the most valuable type-strain genomes for metagenomic binning, comparative biology and taxonomic classification.</title>
        <authorList>
            <person name="Goeker M."/>
        </authorList>
    </citation>
    <scope>NUCLEOTIDE SEQUENCE [LARGE SCALE GENOMIC DNA]</scope>
    <source>
        <strain evidence="9 10">DSM 5900</strain>
    </source>
</reference>
<dbReference type="PANTHER" id="PTHR42781">
    <property type="entry name" value="SPERMIDINE/PUTRESCINE IMPORT ATP-BINDING PROTEIN POTA"/>
    <property type="match status" value="1"/>
</dbReference>
<dbReference type="GO" id="GO:0043190">
    <property type="term" value="C:ATP-binding cassette (ABC) transporter complex"/>
    <property type="evidence" value="ECO:0007669"/>
    <property type="project" value="InterPro"/>
</dbReference>
<sequence>MRASQMRDQDGFVRFQRVSKRYGAAVWAVRDLDLEVRRGEFVTFLGPSGSGKTTSLMMLAGFEHPTAGEISLAGRSLHDVPPYRRDIGMVFQNYALFPHMTVAENIAFPLTVRRKPRAEIATAVARALDLVRLGGMADRRPAQLSGGQQQRVALARALVFDPPLVLMDEPLGALDRQLREQMQIEIKHLHERLGVTLVYVTHDQGEALTMSDRVAVFRDGGLQQLAPPLELYERPATSFVAQFVGDSNQFGGTVLGVTGQTCAVELDGGWRVAATAVASLAPGQRTTLSIRPERVLAGTADAPPANAAPARVEELIYHGDHVRAHLVTTTGQALFAKVLSGTDPGWLAVGTEIRIGWHDRDCRALDARPDHLQPAPMAG</sequence>
<dbReference type="Pfam" id="PF00005">
    <property type="entry name" value="ABC_tran"/>
    <property type="match status" value="1"/>
</dbReference>
<dbReference type="InterPro" id="IPR003439">
    <property type="entry name" value="ABC_transporter-like_ATP-bd"/>
</dbReference>
<dbReference type="InterPro" id="IPR017871">
    <property type="entry name" value="ABC_transporter-like_CS"/>
</dbReference>
<dbReference type="FunFam" id="3.40.50.300:FF:000042">
    <property type="entry name" value="Maltose/maltodextrin ABC transporter, ATP-binding protein"/>
    <property type="match status" value="1"/>
</dbReference>
<keyword evidence="10" id="KW-1185">Reference proteome</keyword>
<evidence type="ECO:0000313" key="10">
    <source>
        <dbReference type="Proteomes" id="UP000278222"/>
    </source>
</evidence>
<protein>
    <recommendedName>
        <fullName evidence="7">Spermidine/putrescine import ATP-binding protein PotA</fullName>
        <ecNumber evidence="7">7.6.2.11</ecNumber>
    </recommendedName>
</protein>
<dbReference type="NCBIfam" id="TIGR01187">
    <property type="entry name" value="potA"/>
    <property type="match status" value="1"/>
</dbReference>
<comment type="function">
    <text evidence="7">Part of the ABC transporter complex PotABCD involved in spermidine/putrescine import. Responsible for energy coupling to the transport system.</text>
</comment>